<dbReference type="PANTHER" id="PTHR30441:SF8">
    <property type="entry name" value="DUF748 DOMAIN-CONTAINING PROTEIN"/>
    <property type="match status" value="1"/>
</dbReference>
<keyword evidence="2" id="KW-0812">Transmembrane</keyword>
<keyword evidence="4" id="KW-0472">Membrane</keyword>
<accession>A0A2M9CWC3</accession>
<feature type="domain" description="Translocation and assembly module TamB C-terminal" evidence="6">
    <location>
        <begin position="1099"/>
        <end position="1554"/>
    </location>
</feature>
<sequence>MRGFKKLLKIVAFLALGLVALALLLNVVVNIPAVQNFLVKKVTDQLSAQLHTRVSIAHVQLQLFNRLQISQAYVEDQRHDTLLYAGNVQLRITDFFFLSKHPVIHFLALKDVKLQLARQPGDSVWNYQFLLDAFSSGKSSSTQNQPINLPDIRHIALTNIRMDQTDGWAGQDMHLSLAALDMQAQRTDFRQRKLIIRNLSLTDPSFSLYQYPATAPADTTSSSASATPETDQWNPDHWQILVRSLHIQNGSFAIDDTSRLVDAPYFDPAHIHIHHIMLQMDSLQLQQDTFTTRLKLAAAERSGFQIQSLTCRFKFSPVIMEFSQLDLQTGHSHLGDYYAMHFRHFADMSDYIHRVTMVAHIQQARLHSDDIAYFAPALQSWHSQMIISGDARGTVNDLRIRHLELQAGKRSLLQASLQINGLPDIQETFLDAEITRLTTNNTDLQRWVPVLSNSLPVNLSALGTINFNGNFTGFLHDFVAYGNFSTAIGFVHSDLNMKLGKYHTPIYSGKLSAREFDLGKFLNTEALGPTTFQTQLNGQGLNLNTLNARLTGDFTKLTIKQYPYQHLHIQGVFQKKLFDGQLTVRDTNANLDFKGTIDLNDSLPHFDFLSTIHHADLRNLLLTDDSIAFSGQLDLHMQGNKIDNFLGSIRLYNVNLLKNKQRIAFDSLHIESKIDSGDAKLLTVQGNEVKGYLQGHFNLQHLPAAFQLFLSQYFPSYIQKPTGWLPDENFRFSIQTQHVDPYLKAFTHGWAGMDNMSLNGSINMLTNALQLQADIPYFSYQSIQWHNVHVHAQGNLQKLSLQTDIEAIMTGDSLLAPQTSVVAQAAHDTSFISLQSSLPRYQINAELYARLVTRPTYVKMQLLNAAILLNDKEWYVNEQNEIDLQNQQLRINNLTFYQNNQQIHLQSDSLGETYRIHLQDLIVSDFSNLFMQQTRLEGLATGDIIIKHPFQQMELQMNLQQADTRLNNQELGDLQLQAQYQQSDQLLQFQILSPQFSGKGMLDFAHAEITTTGNLSLRSANLRTLNPYLTDYVSQVQGFATGNISWNGTLDTLNVTSNLRLDSLGMKVNYLGTSYVFAPVTLQITPQLIRFSPANLFDDKGNQAQLSGEITHNHFRDLRFNLHLQTQQFHFLHTTYFDNQSYYGDAFAAGNISFTGPLNNMQMLIRATPMPGTHLYLPISDSKDIGQHDFIVFKTYGSEITQVKRAPKDVDLNIHLLAEMNTNAQIDVILDANTGDAITATGNGTLNMSISLNGNMSMYGTYTIEEGTYTFTFQRLIPKRFQIDPGSTITWNGSPYDAYVNVTAVYHVPGGASLYNLLAAEAANNPGLYGPDLMRTQRVDVNLKLTGKLTKPDINFSIDLPDEEVGGSYAITRLKQITQDPNQLLNQVVGLLIFGQFLPEANTAASSNTNLLRSGGLSSVGAILSSQGTSQLNNLLNRVLKDKTLGIQLNYNPYSASLSEGDALQRNALSVGITKSFLNNRIRVEIGPQWDWGRSYGPYNYTSYFDPIGDFQFEYFVTPDGRIRLTAFRRSSYNVLLENDRTIYGMGISYKRQFDYLYDHFFGKKPTDSSQMPVSDHPATTYPSDSTNTKKTSFDEQP</sequence>
<protein>
    <submittedName>
        <fullName evidence="7">Uncharacterized protein DUF490</fullName>
    </submittedName>
</protein>
<evidence type="ECO:0000256" key="5">
    <source>
        <dbReference type="SAM" id="MobiDB-lite"/>
    </source>
</evidence>
<dbReference type="InterPro" id="IPR052894">
    <property type="entry name" value="AsmA-related"/>
</dbReference>
<proteinExistence type="predicted"/>
<dbReference type="EMBL" id="PGFG01000001">
    <property type="protein sequence ID" value="PJJ76211.1"/>
    <property type="molecule type" value="Genomic_DNA"/>
</dbReference>
<comment type="caution">
    <text evidence="7">The sequence shown here is derived from an EMBL/GenBank/DDBJ whole genome shotgun (WGS) entry which is preliminary data.</text>
</comment>
<dbReference type="OrthoDB" id="680700at2"/>
<evidence type="ECO:0000313" key="8">
    <source>
        <dbReference type="Proteomes" id="UP000230000"/>
    </source>
</evidence>
<evidence type="ECO:0000256" key="2">
    <source>
        <dbReference type="ARBA" id="ARBA00022692"/>
    </source>
</evidence>
<dbReference type="Pfam" id="PF04357">
    <property type="entry name" value="TamB"/>
    <property type="match status" value="1"/>
</dbReference>
<evidence type="ECO:0000256" key="3">
    <source>
        <dbReference type="ARBA" id="ARBA00022989"/>
    </source>
</evidence>
<dbReference type="PANTHER" id="PTHR30441">
    <property type="entry name" value="DUF748 DOMAIN-CONTAINING PROTEIN"/>
    <property type="match status" value="1"/>
</dbReference>
<dbReference type="GO" id="GO:0090313">
    <property type="term" value="P:regulation of protein targeting to membrane"/>
    <property type="evidence" value="ECO:0007669"/>
    <property type="project" value="TreeGrafter"/>
</dbReference>
<evidence type="ECO:0000256" key="4">
    <source>
        <dbReference type="ARBA" id="ARBA00023136"/>
    </source>
</evidence>
<feature type="compositionally biased region" description="Polar residues" evidence="5">
    <location>
        <begin position="1581"/>
        <end position="1598"/>
    </location>
</feature>
<keyword evidence="8" id="KW-1185">Reference proteome</keyword>
<dbReference type="Proteomes" id="UP000230000">
    <property type="component" value="Unassembled WGS sequence"/>
</dbReference>
<organism evidence="7 8">
    <name type="scientific">Thermoflavifilum aggregans</name>
    <dbReference type="NCBI Taxonomy" id="454188"/>
    <lineage>
        <taxon>Bacteria</taxon>
        <taxon>Pseudomonadati</taxon>
        <taxon>Bacteroidota</taxon>
        <taxon>Chitinophagia</taxon>
        <taxon>Chitinophagales</taxon>
        <taxon>Chitinophagaceae</taxon>
        <taxon>Thermoflavifilum</taxon>
    </lineage>
</organism>
<dbReference type="GO" id="GO:0005886">
    <property type="term" value="C:plasma membrane"/>
    <property type="evidence" value="ECO:0007669"/>
    <property type="project" value="InterPro"/>
</dbReference>
<dbReference type="RefSeq" id="WP_100314726.1">
    <property type="nucleotide sequence ID" value="NZ_PGFG01000001.1"/>
</dbReference>
<dbReference type="InterPro" id="IPR007452">
    <property type="entry name" value="TamB_C"/>
</dbReference>
<comment type="subcellular location">
    <subcellularLocation>
        <location evidence="1">Membrane</location>
        <topology evidence="1">Single-pass membrane protein</topology>
    </subcellularLocation>
</comment>
<feature type="region of interest" description="Disordered" evidence="5">
    <location>
        <begin position="1567"/>
        <end position="1598"/>
    </location>
</feature>
<gene>
    <name evidence="7" type="ORF">BXY57_1819</name>
</gene>
<name>A0A2M9CWC3_9BACT</name>
<evidence type="ECO:0000259" key="6">
    <source>
        <dbReference type="Pfam" id="PF04357"/>
    </source>
</evidence>
<evidence type="ECO:0000313" key="7">
    <source>
        <dbReference type="EMBL" id="PJJ76211.1"/>
    </source>
</evidence>
<keyword evidence="3" id="KW-1133">Transmembrane helix</keyword>
<reference evidence="7 8" key="1">
    <citation type="submission" date="2017-11" db="EMBL/GenBank/DDBJ databases">
        <title>Genomic Encyclopedia of Archaeal and Bacterial Type Strains, Phase II (KMG-II): From Individual Species to Whole Genera.</title>
        <authorList>
            <person name="Goeker M."/>
        </authorList>
    </citation>
    <scope>NUCLEOTIDE SEQUENCE [LARGE SCALE GENOMIC DNA]</scope>
    <source>
        <strain evidence="7 8">DSM 27268</strain>
    </source>
</reference>
<evidence type="ECO:0000256" key="1">
    <source>
        <dbReference type="ARBA" id="ARBA00004167"/>
    </source>
</evidence>
<dbReference type="GO" id="GO:0009306">
    <property type="term" value="P:protein secretion"/>
    <property type="evidence" value="ECO:0007669"/>
    <property type="project" value="InterPro"/>
</dbReference>